<comment type="caution">
    <text evidence="1">The sequence shown here is derived from an EMBL/GenBank/DDBJ whole genome shotgun (WGS) entry which is preliminary data.</text>
</comment>
<gene>
    <name evidence="1" type="ORF">DFH08DRAFT_820259</name>
</gene>
<evidence type="ECO:0000313" key="2">
    <source>
        <dbReference type="Proteomes" id="UP001218218"/>
    </source>
</evidence>
<proteinExistence type="predicted"/>
<dbReference type="Proteomes" id="UP001218218">
    <property type="component" value="Unassembled WGS sequence"/>
</dbReference>
<keyword evidence="2" id="KW-1185">Reference proteome</keyword>
<sequence>MFTVFDWKQARPPNKQMRIADAHMTYKPMKSFAEAMTDTHMMCRPVKGFAEDSMPPQQAMADTHMMSGPVKGFAEDSMPPQQAMTDTHMRSGPVKGFAQDSMPPQQAVTDMHMSKPVKGFTEHSMPPQQAMTNAHMTSGPVKGFAEDSMPPQQAGRHAYGVWAERNTLSYWFQAMVQYEQYELRLIRPQSGTTKWALWQGQQQRTELGHRLWELKRENIKQLYSVEVVTPSNAFDRGGLTSRAQTKLSLRTKLVSAVSQLCCGDAQDISVDI</sequence>
<reference evidence="1" key="1">
    <citation type="submission" date="2023-03" db="EMBL/GenBank/DDBJ databases">
        <title>Massive genome expansion in bonnet fungi (Mycena s.s.) driven by repeated elements and novel gene families across ecological guilds.</title>
        <authorList>
            <consortium name="Lawrence Berkeley National Laboratory"/>
            <person name="Harder C.B."/>
            <person name="Miyauchi S."/>
            <person name="Viragh M."/>
            <person name="Kuo A."/>
            <person name="Thoen E."/>
            <person name="Andreopoulos B."/>
            <person name="Lu D."/>
            <person name="Skrede I."/>
            <person name="Drula E."/>
            <person name="Henrissat B."/>
            <person name="Morin E."/>
            <person name="Kohler A."/>
            <person name="Barry K."/>
            <person name="LaButti K."/>
            <person name="Morin E."/>
            <person name="Salamov A."/>
            <person name="Lipzen A."/>
            <person name="Mereny Z."/>
            <person name="Hegedus B."/>
            <person name="Baldrian P."/>
            <person name="Stursova M."/>
            <person name="Weitz H."/>
            <person name="Taylor A."/>
            <person name="Grigoriev I.V."/>
            <person name="Nagy L.G."/>
            <person name="Martin F."/>
            <person name="Kauserud H."/>
        </authorList>
    </citation>
    <scope>NUCLEOTIDE SEQUENCE</scope>
    <source>
        <strain evidence="1">CBHHK002</strain>
    </source>
</reference>
<accession>A0AAD6ZCC7</accession>
<evidence type="ECO:0000313" key="1">
    <source>
        <dbReference type="EMBL" id="KAJ7315686.1"/>
    </source>
</evidence>
<name>A0AAD6ZCC7_9AGAR</name>
<organism evidence="1 2">
    <name type="scientific">Mycena albidolilacea</name>
    <dbReference type="NCBI Taxonomy" id="1033008"/>
    <lineage>
        <taxon>Eukaryota</taxon>
        <taxon>Fungi</taxon>
        <taxon>Dikarya</taxon>
        <taxon>Basidiomycota</taxon>
        <taxon>Agaricomycotina</taxon>
        <taxon>Agaricomycetes</taxon>
        <taxon>Agaricomycetidae</taxon>
        <taxon>Agaricales</taxon>
        <taxon>Marasmiineae</taxon>
        <taxon>Mycenaceae</taxon>
        <taxon>Mycena</taxon>
    </lineage>
</organism>
<dbReference type="EMBL" id="JARIHO010000060">
    <property type="protein sequence ID" value="KAJ7315686.1"/>
    <property type="molecule type" value="Genomic_DNA"/>
</dbReference>
<protein>
    <submittedName>
        <fullName evidence="1">Uncharacterized protein</fullName>
    </submittedName>
</protein>
<dbReference type="AlphaFoldDB" id="A0AAD6ZCC7"/>